<keyword evidence="1" id="KW-0812">Transmembrane</keyword>
<accession>A0A2P6S2E1</accession>
<evidence type="ECO:0000313" key="3">
    <source>
        <dbReference type="Proteomes" id="UP000238479"/>
    </source>
</evidence>
<dbReference type="AlphaFoldDB" id="A0A2P6S2E1"/>
<organism evidence="2 3">
    <name type="scientific">Rosa chinensis</name>
    <name type="common">China rose</name>
    <dbReference type="NCBI Taxonomy" id="74649"/>
    <lineage>
        <taxon>Eukaryota</taxon>
        <taxon>Viridiplantae</taxon>
        <taxon>Streptophyta</taxon>
        <taxon>Embryophyta</taxon>
        <taxon>Tracheophyta</taxon>
        <taxon>Spermatophyta</taxon>
        <taxon>Magnoliopsida</taxon>
        <taxon>eudicotyledons</taxon>
        <taxon>Gunneridae</taxon>
        <taxon>Pentapetalae</taxon>
        <taxon>rosids</taxon>
        <taxon>fabids</taxon>
        <taxon>Rosales</taxon>
        <taxon>Rosaceae</taxon>
        <taxon>Rosoideae</taxon>
        <taxon>Rosoideae incertae sedis</taxon>
        <taxon>Rosa</taxon>
    </lineage>
</organism>
<reference evidence="2 3" key="1">
    <citation type="journal article" date="2018" name="Nat. Genet.">
        <title>The Rosa genome provides new insights in the design of modern roses.</title>
        <authorList>
            <person name="Bendahmane M."/>
        </authorList>
    </citation>
    <scope>NUCLEOTIDE SEQUENCE [LARGE SCALE GENOMIC DNA]</scope>
    <source>
        <strain evidence="3">cv. Old Blush</strain>
    </source>
</reference>
<evidence type="ECO:0000313" key="2">
    <source>
        <dbReference type="EMBL" id="PRQ52839.1"/>
    </source>
</evidence>
<dbReference type="EMBL" id="PDCK01000040">
    <property type="protein sequence ID" value="PRQ52839.1"/>
    <property type="molecule type" value="Genomic_DNA"/>
</dbReference>
<name>A0A2P6S2E1_ROSCH</name>
<gene>
    <name evidence="2" type="ORF">RchiOBHm_Chr2g0159861</name>
</gene>
<feature type="transmembrane region" description="Helical" evidence="1">
    <location>
        <begin position="89"/>
        <end position="111"/>
    </location>
</feature>
<keyword evidence="3" id="KW-1185">Reference proteome</keyword>
<proteinExistence type="predicted"/>
<protein>
    <submittedName>
        <fullName evidence="2">Uncharacterized protein</fullName>
    </submittedName>
</protein>
<comment type="caution">
    <text evidence="2">The sequence shown here is derived from an EMBL/GenBank/DDBJ whole genome shotgun (WGS) entry which is preliminary data.</text>
</comment>
<sequence>MPPPASSPGSPPSPSSMLCAPGFIEGLLQVKETLQKDLWREPNKGELAEATSMSGLSEKNTWTIKPVNDILDWLSANFGFQVNLCFKCLLFHLSFFFSLTYETCIGMLNAFRL</sequence>
<keyword evidence="1" id="KW-1133">Transmembrane helix</keyword>
<keyword evidence="1" id="KW-0472">Membrane</keyword>
<dbReference type="Gramene" id="PRQ52839">
    <property type="protein sequence ID" value="PRQ52839"/>
    <property type="gene ID" value="RchiOBHm_Chr2g0159861"/>
</dbReference>
<evidence type="ECO:0000256" key="1">
    <source>
        <dbReference type="SAM" id="Phobius"/>
    </source>
</evidence>
<dbReference type="Proteomes" id="UP000238479">
    <property type="component" value="Chromosome 2"/>
</dbReference>